<dbReference type="InterPro" id="IPR022742">
    <property type="entry name" value="Hydrolase_4"/>
</dbReference>
<dbReference type="SUPFAM" id="SSF53474">
    <property type="entry name" value="alpha/beta-Hydrolases"/>
    <property type="match status" value="1"/>
</dbReference>
<organism evidence="3 4">
    <name type="scientific">Legionella beliardensis</name>
    <dbReference type="NCBI Taxonomy" id="91822"/>
    <lineage>
        <taxon>Bacteria</taxon>
        <taxon>Pseudomonadati</taxon>
        <taxon>Pseudomonadota</taxon>
        <taxon>Gammaproteobacteria</taxon>
        <taxon>Legionellales</taxon>
        <taxon>Legionellaceae</taxon>
        <taxon>Legionella</taxon>
    </lineage>
</organism>
<sequence>MIKQLFLVSVISVLIMLVIMYFFQRHLIYFPAKLMPTRQLFAANDMQEVSLTTEDKLHLLAWYKPAHVGMPTLIYYHGNAGHIGYRMPFARYFLKEGYGVLLVEYRGYGGNQGRINEQGLYLDGKAAIKFMQAQGVPTKDLILYGESLGTGVATKISSQYQVCALILQSPYTSLTALSKTHYPWLPIGPWDKFDSLSRMKEIKIPLLILHGKQDRIVPYQQGLTLYQHANQPKELIDFVAKGHNDLWDRQFFGIINNFIRTYCNFKTS</sequence>
<dbReference type="PANTHER" id="PTHR12277">
    <property type="entry name" value="ALPHA/BETA HYDROLASE DOMAIN-CONTAINING PROTEIN"/>
    <property type="match status" value="1"/>
</dbReference>
<evidence type="ECO:0000313" key="4">
    <source>
        <dbReference type="Proteomes" id="UP000254968"/>
    </source>
</evidence>
<dbReference type="RefSeq" id="WP_115301423.1">
    <property type="nucleotide sequence ID" value="NZ_CAAAHO010000003.1"/>
</dbReference>
<evidence type="ECO:0000256" key="1">
    <source>
        <dbReference type="SAM" id="Phobius"/>
    </source>
</evidence>
<reference evidence="3 4" key="1">
    <citation type="submission" date="2018-06" db="EMBL/GenBank/DDBJ databases">
        <authorList>
            <consortium name="Pathogen Informatics"/>
            <person name="Doyle S."/>
        </authorList>
    </citation>
    <scope>NUCLEOTIDE SEQUENCE [LARGE SCALE GENOMIC DNA]</scope>
    <source>
        <strain evidence="3 4">NCTC13315</strain>
    </source>
</reference>
<keyword evidence="1" id="KW-0812">Transmembrane</keyword>
<dbReference type="EMBL" id="UGNV01000001">
    <property type="protein sequence ID" value="STX27624.1"/>
    <property type="molecule type" value="Genomic_DNA"/>
</dbReference>
<name>A0A378I548_9GAMM</name>
<dbReference type="AlphaFoldDB" id="A0A378I548"/>
<feature type="transmembrane region" description="Helical" evidence="1">
    <location>
        <begin position="6"/>
        <end position="23"/>
    </location>
</feature>
<keyword evidence="1" id="KW-0472">Membrane</keyword>
<evidence type="ECO:0000313" key="3">
    <source>
        <dbReference type="EMBL" id="STX27624.1"/>
    </source>
</evidence>
<dbReference type="OrthoDB" id="9798884at2"/>
<dbReference type="PANTHER" id="PTHR12277:SF81">
    <property type="entry name" value="PROTEIN ABHD13"/>
    <property type="match status" value="1"/>
</dbReference>
<proteinExistence type="predicted"/>
<dbReference type="InterPro" id="IPR029058">
    <property type="entry name" value="AB_hydrolase_fold"/>
</dbReference>
<protein>
    <submittedName>
        <fullName evidence="3">Bem46 protein</fullName>
    </submittedName>
</protein>
<accession>A0A378I548</accession>
<dbReference type="Proteomes" id="UP000254968">
    <property type="component" value="Unassembled WGS sequence"/>
</dbReference>
<keyword evidence="1" id="KW-1133">Transmembrane helix</keyword>
<dbReference type="Pfam" id="PF12146">
    <property type="entry name" value="Hydrolase_4"/>
    <property type="match status" value="1"/>
</dbReference>
<keyword evidence="4" id="KW-1185">Reference proteome</keyword>
<gene>
    <name evidence="3" type="ORF">NCTC13315_00130</name>
</gene>
<evidence type="ECO:0000259" key="2">
    <source>
        <dbReference type="Pfam" id="PF12146"/>
    </source>
</evidence>
<dbReference type="Gene3D" id="3.40.50.1820">
    <property type="entry name" value="alpha/beta hydrolase"/>
    <property type="match status" value="1"/>
</dbReference>
<feature type="domain" description="Serine aminopeptidase S33" evidence="2">
    <location>
        <begin position="73"/>
        <end position="176"/>
    </location>
</feature>